<name>A0A533QAP7_9BACT</name>
<feature type="transmembrane region" description="Helical" evidence="1">
    <location>
        <begin position="6"/>
        <end position="25"/>
    </location>
</feature>
<dbReference type="Proteomes" id="UP000319783">
    <property type="component" value="Unassembled WGS sequence"/>
</dbReference>
<protein>
    <recommendedName>
        <fullName evidence="2">SHOCT domain-containing protein</fullName>
    </recommendedName>
</protein>
<keyword evidence="1" id="KW-0812">Transmembrane</keyword>
<evidence type="ECO:0000313" key="4">
    <source>
        <dbReference type="Proteomes" id="UP000319783"/>
    </source>
</evidence>
<sequence length="74" mass="8524">MFGLYGPFSWLLFFLVIGMVVYLVIKYAPIVTKRGARKSLIGNVGESPLEILEKRFARGEITEEEFDKIKKKLE</sequence>
<accession>A0A533QAP7</accession>
<dbReference type="EMBL" id="SULG01000036">
    <property type="protein sequence ID" value="TLD41778.1"/>
    <property type="molecule type" value="Genomic_DNA"/>
</dbReference>
<evidence type="ECO:0000313" key="3">
    <source>
        <dbReference type="EMBL" id="TLD41778.1"/>
    </source>
</evidence>
<proteinExistence type="predicted"/>
<keyword evidence="1" id="KW-0472">Membrane</keyword>
<dbReference type="Pfam" id="PF09851">
    <property type="entry name" value="SHOCT"/>
    <property type="match status" value="1"/>
</dbReference>
<comment type="caution">
    <text evidence="3">The sequence shown here is derived from an EMBL/GenBank/DDBJ whole genome shotgun (WGS) entry which is preliminary data.</text>
</comment>
<dbReference type="AlphaFoldDB" id="A0A533QAP7"/>
<dbReference type="InterPro" id="IPR018649">
    <property type="entry name" value="SHOCT"/>
</dbReference>
<keyword evidence="1" id="KW-1133">Transmembrane helix</keyword>
<organism evidence="3 4">
    <name type="scientific">Candidatus Jettenia ecosi</name>
    <dbReference type="NCBI Taxonomy" id="2494326"/>
    <lineage>
        <taxon>Bacteria</taxon>
        <taxon>Pseudomonadati</taxon>
        <taxon>Planctomycetota</taxon>
        <taxon>Candidatus Brocadiia</taxon>
        <taxon>Candidatus Brocadiales</taxon>
        <taxon>Candidatus Brocadiaceae</taxon>
        <taxon>Candidatus Jettenia</taxon>
    </lineage>
</organism>
<evidence type="ECO:0000259" key="2">
    <source>
        <dbReference type="Pfam" id="PF09851"/>
    </source>
</evidence>
<feature type="domain" description="SHOCT" evidence="2">
    <location>
        <begin position="48"/>
        <end position="73"/>
    </location>
</feature>
<gene>
    <name evidence="3" type="ORF">JETT_1933</name>
</gene>
<reference evidence="3 4" key="1">
    <citation type="submission" date="2019-04" db="EMBL/GenBank/DDBJ databases">
        <title>Genome of a novel bacterium Candidatus Jettenia ecosi reconstructed from metagenome of an anammox bioreactor.</title>
        <authorList>
            <person name="Mardanov A.V."/>
            <person name="Beletsky A.V."/>
            <person name="Ravin N.V."/>
            <person name="Botchkova E.A."/>
            <person name="Litti Y.V."/>
            <person name="Nozhevnikova A.N."/>
        </authorList>
    </citation>
    <scope>NUCLEOTIDE SEQUENCE [LARGE SCALE GENOMIC DNA]</scope>
    <source>
        <strain evidence="3">J2</strain>
    </source>
</reference>
<evidence type="ECO:0000256" key="1">
    <source>
        <dbReference type="SAM" id="Phobius"/>
    </source>
</evidence>